<organism evidence="11 12">
    <name type="scientific">Streptomyces glomeratus</name>
    <dbReference type="NCBI Taxonomy" id="284452"/>
    <lineage>
        <taxon>Bacteria</taxon>
        <taxon>Bacillati</taxon>
        <taxon>Actinomycetota</taxon>
        <taxon>Actinomycetes</taxon>
        <taxon>Kitasatosporales</taxon>
        <taxon>Streptomycetaceae</taxon>
        <taxon>Streptomyces</taxon>
    </lineage>
</organism>
<keyword evidence="6" id="KW-0051">Antiviral defense</keyword>
<reference evidence="12" key="1">
    <citation type="journal article" date="2019" name="Int. J. Syst. Evol. Microbiol.">
        <title>The Global Catalogue of Microorganisms (GCM) 10K type strain sequencing project: providing services to taxonomists for standard genome sequencing and annotation.</title>
        <authorList>
            <consortium name="The Broad Institute Genomics Platform"/>
            <consortium name="The Broad Institute Genome Sequencing Center for Infectious Disease"/>
            <person name="Wu L."/>
            <person name="Ma J."/>
        </authorList>
    </citation>
    <scope>NUCLEOTIDE SEQUENCE [LARGE SCALE GENOMIC DNA]</scope>
    <source>
        <strain evidence="12">JCM 9091</strain>
    </source>
</reference>
<keyword evidence="7 9" id="KW-0472">Membrane</keyword>
<evidence type="ECO:0000256" key="2">
    <source>
        <dbReference type="ARBA" id="ARBA00022475"/>
    </source>
</evidence>
<keyword evidence="2" id="KW-1003">Cell membrane</keyword>
<comment type="subcellular location">
    <subcellularLocation>
        <location evidence="1">Cell membrane</location>
    </subcellularLocation>
</comment>
<evidence type="ECO:0000256" key="7">
    <source>
        <dbReference type="ARBA" id="ARBA00023136"/>
    </source>
</evidence>
<sequence length="186" mass="19127">MTVPGPAPAPPAGGPGADPTEDPAALPRLCERLLTELRAEIARADGKASVLVAALGMTAGVFSGLLAGRNRTPTALSGPGTVLWWAGAVCLALSLLALLLAVLPRYRSGTWVPGLPLSYFGDIQQAVRQGHLESALTATERLPTAGLTRALTETSRIAARKHQWIRAGLVAFGAGTVLLPASLLIG</sequence>
<evidence type="ECO:0000256" key="9">
    <source>
        <dbReference type="SAM" id="Phobius"/>
    </source>
</evidence>
<feature type="compositionally biased region" description="Pro residues" evidence="8">
    <location>
        <begin position="1"/>
        <end position="13"/>
    </location>
</feature>
<evidence type="ECO:0000256" key="3">
    <source>
        <dbReference type="ARBA" id="ARBA00022692"/>
    </source>
</evidence>
<dbReference type="Pfam" id="PF18967">
    <property type="entry name" value="PycTM"/>
    <property type="match status" value="1"/>
</dbReference>
<keyword evidence="12" id="KW-1185">Reference proteome</keyword>
<dbReference type="RefSeq" id="WP_234513454.1">
    <property type="nucleotide sequence ID" value="NZ_BAAAUF010000010.1"/>
</dbReference>
<dbReference type="InterPro" id="IPR043760">
    <property type="entry name" value="PycTM_dom"/>
</dbReference>
<dbReference type="EMBL" id="BAAAUF010000010">
    <property type="protein sequence ID" value="GAA3033302.1"/>
    <property type="molecule type" value="Genomic_DNA"/>
</dbReference>
<evidence type="ECO:0000256" key="8">
    <source>
        <dbReference type="SAM" id="MobiDB-lite"/>
    </source>
</evidence>
<name>A0ABP6L5F5_9ACTN</name>
<protein>
    <recommendedName>
        <fullName evidence="10">Pycsar effector protein domain-containing protein</fullName>
    </recommendedName>
</protein>
<evidence type="ECO:0000256" key="6">
    <source>
        <dbReference type="ARBA" id="ARBA00023118"/>
    </source>
</evidence>
<keyword evidence="3 9" id="KW-0812">Transmembrane</keyword>
<gene>
    <name evidence="11" type="ORF">GCM10010448_14300</name>
</gene>
<evidence type="ECO:0000256" key="4">
    <source>
        <dbReference type="ARBA" id="ARBA00022741"/>
    </source>
</evidence>
<feature type="region of interest" description="Disordered" evidence="8">
    <location>
        <begin position="1"/>
        <end position="22"/>
    </location>
</feature>
<evidence type="ECO:0000313" key="12">
    <source>
        <dbReference type="Proteomes" id="UP001501532"/>
    </source>
</evidence>
<feature type="transmembrane region" description="Helical" evidence="9">
    <location>
        <begin position="48"/>
        <end position="67"/>
    </location>
</feature>
<evidence type="ECO:0000259" key="10">
    <source>
        <dbReference type="Pfam" id="PF18967"/>
    </source>
</evidence>
<feature type="transmembrane region" description="Helical" evidence="9">
    <location>
        <begin position="164"/>
        <end position="185"/>
    </location>
</feature>
<keyword evidence="4" id="KW-0547">Nucleotide-binding</keyword>
<evidence type="ECO:0000313" key="11">
    <source>
        <dbReference type="EMBL" id="GAA3033302.1"/>
    </source>
</evidence>
<comment type="caution">
    <text evidence="11">The sequence shown here is derived from an EMBL/GenBank/DDBJ whole genome shotgun (WGS) entry which is preliminary data.</text>
</comment>
<feature type="transmembrane region" description="Helical" evidence="9">
    <location>
        <begin position="82"/>
        <end position="103"/>
    </location>
</feature>
<accession>A0ABP6L5F5</accession>
<evidence type="ECO:0000256" key="1">
    <source>
        <dbReference type="ARBA" id="ARBA00004236"/>
    </source>
</evidence>
<proteinExistence type="predicted"/>
<dbReference type="Proteomes" id="UP001501532">
    <property type="component" value="Unassembled WGS sequence"/>
</dbReference>
<evidence type="ECO:0000256" key="5">
    <source>
        <dbReference type="ARBA" id="ARBA00022989"/>
    </source>
</evidence>
<feature type="domain" description="Pycsar effector protein" evidence="10">
    <location>
        <begin position="31"/>
        <end position="185"/>
    </location>
</feature>
<keyword evidence="5 9" id="KW-1133">Transmembrane helix</keyword>